<keyword evidence="1" id="KW-0479">Metal-binding</keyword>
<protein>
    <submittedName>
        <fullName evidence="6">4Fe-4S ferredoxin</fullName>
    </submittedName>
</protein>
<dbReference type="InterPro" id="IPR017896">
    <property type="entry name" value="4Fe4S_Fe-S-bd"/>
</dbReference>
<feature type="domain" description="4Fe-4S ferredoxin-type" evidence="5">
    <location>
        <begin position="62"/>
        <end position="91"/>
    </location>
</feature>
<dbReference type="PROSITE" id="PS00198">
    <property type="entry name" value="4FE4S_FER_1"/>
    <property type="match status" value="1"/>
</dbReference>
<evidence type="ECO:0000313" key="7">
    <source>
        <dbReference type="Proteomes" id="UP001156389"/>
    </source>
</evidence>
<evidence type="ECO:0000259" key="5">
    <source>
        <dbReference type="PROSITE" id="PS51379"/>
    </source>
</evidence>
<evidence type="ECO:0000313" key="6">
    <source>
        <dbReference type="EMBL" id="MCT2588445.1"/>
    </source>
</evidence>
<name>A0ABT2JM48_9ACTN</name>
<proteinExistence type="predicted"/>
<dbReference type="Pfam" id="PF14697">
    <property type="entry name" value="Fer4_21"/>
    <property type="match status" value="1"/>
</dbReference>
<dbReference type="InterPro" id="IPR017900">
    <property type="entry name" value="4Fe4S_Fe_S_CS"/>
</dbReference>
<dbReference type="Gene3D" id="3.30.70.20">
    <property type="match status" value="1"/>
</dbReference>
<accession>A0ABT2JM48</accession>
<comment type="caution">
    <text evidence="6">The sequence shown here is derived from an EMBL/GenBank/DDBJ whole genome shotgun (WGS) entry which is preliminary data.</text>
</comment>
<evidence type="ECO:0000256" key="3">
    <source>
        <dbReference type="ARBA" id="ARBA00023014"/>
    </source>
</evidence>
<feature type="domain" description="4Fe-4S ferredoxin-type" evidence="5">
    <location>
        <begin position="31"/>
        <end position="60"/>
    </location>
</feature>
<dbReference type="RefSeq" id="WP_260215353.1">
    <property type="nucleotide sequence ID" value="NZ_JAJAGO010000001.1"/>
</dbReference>
<dbReference type="SUPFAM" id="SSF54862">
    <property type="entry name" value="4Fe-4S ferredoxins"/>
    <property type="match status" value="1"/>
</dbReference>
<keyword evidence="7" id="KW-1185">Reference proteome</keyword>
<sequence>MPRDENAPADNRTGRSELIAGRSRNEAWKKPPRRIEPSECITCDTCLRACPPEFGAIFDRGLDVVIVPELCSGCPKCVLECPVDCIYVDEDWTPTDNDMWSHVALTAKDAS</sequence>
<gene>
    <name evidence="6" type="ORF">LHJ74_00540</name>
</gene>
<keyword evidence="3" id="KW-0411">Iron-sulfur</keyword>
<evidence type="ECO:0000256" key="4">
    <source>
        <dbReference type="SAM" id="MobiDB-lite"/>
    </source>
</evidence>
<keyword evidence="2" id="KW-0408">Iron</keyword>
<dbReference type="EMBL" id="JAJAGO010000001">
    <property type="protein sequence ID" value="MCT2588445.1"/>
    <property type="molecule type" value="Genomic_DNA"/>
</dbReference>
<organism evidence="6 7">
    <name type="scientific">Streptomyces gossypii</name>
    <dbReference type="NCBI Taxonomy" id="2883101"/>
    <lineage>
        <taxon>Bacteria</taxon>
        <taxon>Bacillati</taxon>
        <taxon>Actinomycetota</taxon>
        <taxon>Actinomycetes</taxon>
        <taxon>Kitasatosporales</taxon>
        <taxon>Streptomycetaceae</taxon>
        <taxon>Streptomyces</taxon>
    </lineage>
</organism>
<dbReference type="PROSITE" id="PS51379">
    <property type="entry name" value="4FE4S_FER_2"/>
    <property type="match status" value="2"/>
</dbReference>
<dbReference type="Proteomes" id="UP001156389">
    <property type="component" value="Unassembled WGS sequence"/>
</dbReference>
<feature type="region of interest" description="Disordered" evidence="4">
    <location>
        <begin position="1"/>
        <end position="28"/>
    </location>
</feature>
<evidence type="ECO:0000256" key="2">
    <source>
        <dbReference type="ARBA" id="ARBA00023004"/>
    </source>
</evidence>
<evidence type="ECO:0000256" key="1">
    <source>
        <dbReference type="ARBA" id="ARBA00022723"/>
    </source>
</evidence>
<reference evidence="6 7" key="1">
    <citation type="submission" date="2021-10" db="EMBL/GenBank/DDBJ databases">
        <title>Streptomyces gossypii sp. nov., isolated from soil collected from cotton field.</title>
        <authorList>
            <person name="Ge X."/>
            <person name="Chen X."/>
            <person name="Liu W."/>
        </authorList>
    </citation>
    <scope>NUCLEOTIDE SEQUENCE [LARGE SCALE GENOMIC DNA]</scope>
    <source>
        <strain evidence="6 7">N2-109</strain>
    </source>
</reference>